<evidence type="ECO:0000313" key="3">
    <source>
        <dbReference type="Proteomes" id="UP001221757"/>
    </source>
</evidence>
<feature type="compositionally biased region" description="Polar residues" evidence="1">
    <location>
        <begin position="122"/>
        <end position="131"/>
    </location>
</feature>
<sequence>MDDSQWCLDECPTCATAMQGKSLYCSAECEPNSGQELDPQPNYVQSRESSTARVSAWALDCYKSSITPASSPGIFPSPSRRKLHLRKQYPTSWVTPDAPSHPTSSYVSSPMSSSTAVESLVASSTAAASPNSRHPARSWASPSPAPPTHPLLTKTNIYLFAESPAGRLPSSFQTSERPPSELWTPKVAAPDRPRCLASKQRRQDERIKHGPQDSP</sequence>
<feature type="region of interest" description="Disordered" evidence="1">
    <location>
        <begin position="29"/>
        <end position="49"/>
    </location>
</feature>
<feature type="region of interest" description="Disordered" evidence="1">
    <location>
        <begin position="92"/>
        <end position="111"/>
    </location>
</feature>
<organism evidence="2 3">
    <name type="scientific">Mycena rosella</name>
    <name type="common">Pink bonnet</name>
    <name type="synonym">Agaricus rosellus</name>
    <dbReference type="NCBI Taxonomy" id="1033263"/>
    <lineage>
        <taxon>Eukaryota</taxon>
        <taxon>Fungi</taxon>
        <taxon>Dikarya</taxon>
        <taxon>Basidiomycota</taxon>
        <taxon>Agaricomycotina</taxon>
        <taxon>Agaricomycetes</taxon>
        <taxon>Agaricomycetidae</taxon>
        <taxon>Agaricales</taxon>
        <taxon>Marasmiineae</taxon>
        <taxon>Mycenaceae</taxon>
        <taxon>Mycena</taxon>
    </lineage>
</organism>
<feature type="compositionally biased region" description="Low complexity" evidence="1">
    <location>
        <begin position="100"/>
        <end position="111"/>
    </location>
</feature>
<comment type="caution">
    <text evidence="2">The sequence shown here is derived from an EMBL/GenBank/DDBJ whole genome shotgun (WGS) entry which is preliminary data.</text>
</comment>
<proteinExistence type="predicted"/>
<dbReference type="Proteomes" id="UP001221757">
    <property type="component" value="Unassembled WGS sequence"/>
</dbReference>
<accession>A0AAD7DEM8</accession>
<evidence type="ECO:0000313" key="2">
    <source>
        <dbReference type="EMBL" id="KAJ7689476.1"/>
    </source>
</evidence>
<gene>
    <name evidence="2" type="ORF">B0H17DRAFT_638868</name>
</gene>
<protein>
    <submittedName>
        <fullName evidence="2">Uncharacterized protein</fullName>
    </submittedName>
</protein>
<feature type="compositionally biased region" description="Basic and acidic residues" evidence="1">
    <location>
        <begin position="201"/>
        <end position="215"/>
    </location>
</feature>
<feature type="region of interest" description="Disordered" evidence="1">
    <location>
        <begin position="122"/>
        <end position="151"/>
    </location>
</feature>
<dbReference type="AlphaFoldDB" id="A0AAD7DEM8"/>
<reference evidence="2" key="1">
    <citation type="submission" date="2023-03" db="EMBL/GenBank/DDBJ databases">
        <title>Massive genome expansion in bonnet fungi (Mycena s.s.) driven by repeated elements and novel gene families across ecological guilds.</title>
        <authorList>
            <consortium name="Lawrence Berkeley National Laboratory"/>
            <person name="Harder C.B."/>
            <person name="Miyauchi S."/>
            <person name="Viragh M."/>
            <person name="Kuo A."/>
            <person name="Thoen E."/>
            <person name="Andreopoulos B."/>
            <person name="Lu D."/>
            <person name="Skrede I."/>
            <person name="Drula E."/>
            <person name="Henrissat B."/>
            <person name="Morin E."/>
            <person name="Kohler A."/>
            <person name="Barry K."/>
            <person name="LaButti K."/>
            <person name="Morin E."/>
            <person name="Salamov A."/>
            <person name="Lipzen A."/>
            <person name="Mereny Z."/>
            <person name="Hegedus B."/>
            <person name="Baldrian P."/>
            <person name="Stursova M."/>
            <person name="Weitz H."/>
            <person name="Taylor A."/>
            <person name="Grigoriev I.V."/>
            <person name="Nagy L.G."/>
            <person name="Martin F."/>
            <person name="Kauserud H."/>
        </authorList>
    </citation>
    <scope>NUCLEOTIDE SEQUENCE</scope>
    <source>
        <strain evidence="2">CBHHK067</strain>
    </source>
</reference>
<name>A0AAD7DEM8_MYCRO</name>
<evidence type="ECO:0000256" key="1">
    <source>
        <dbReference type="SAM" id="MobiDB-lite"/>
    </source>
</evidence>
<dbReference type="EMBL" id="JARKIE010000072">
    <property type="protein sequence ID" value="KAJ7689476.1"/>
    <property type="molecule type" value="Genomic_DNA"/>
</dbReference>
<feature type="region of interest" description="Disordered" evidence="1">
    <location>
        <begin position="166"/>
        <end position="215"/>
    </location>
</feature>
<keyword evidence="3" id="KW-1185">Reference proteome</keyword>